<dbReference type="EMBL" id="PDVP01000005">
    <property type="protein sequence ID" value="PHP67111.1"/>
    <property type="molecule type" value="Genomic_DNA"/>
</dbReference>
<evidence type="ECO:0000313" key="3">
    <source>
        <dbReference type="EMBL" id="PHP67111.1"/>
    </source>
</evidence>
<dbReference type="RefSeq" id="WP_099306431.1">
    <property type="nucleotide sequence ID" value="NZ_PDVP01000005.1"/>
</dbReference>
<organism evidence="3 4">
    <name type="scientific">Zhengella mangrovi</name>
    <dbReference type="NCBI Taxonomy" id="1982044"/>
    <lineage>
        <taxon>Bacteria</taxon>
        <taxon>Pseudomonadati</taxon>
        <taxon>Pseudomonadota</taxon>
        <taxon>Alphaproteobacteria</taxon>
        <taxon>Hyphomicrobiales</taxon>
        <taxon>Notoacmeibacteraceae</taxon>
        <taxon>Zhengella</taxon>
    </lineage>
</organism>
<dbReference type="AlphaFoldDB" id="A0A2G1QNR4"/>
<dbReference type="OrthoDB" id="58662at2"/>
<accession>A0A2G1QNR4</accession>
<evidence type="ECO:0000313" key="4">
    <source>
        <dbReference type="Proteomes" id="UP000221168"/>
    </source>
</evidence>
<protein>
    <submittedName>
        <fullName evidence="3">Uncharacterized protein</fullName>
    </submittedName>
</protein>
<feature type="signal peptide" evidence="2">
    <location>
        <begin position="1"/>
        <end position="20"/>
    </location>
</feature>
<gene>
    <name evidence="3" type="ORF">CSC94_11225</name>
</gene>
<sequence>MRAVLSAVLLLAGLSPCRSADIVTIATPSPVTAVAQTAQGVFVTTRGGSFRLDACAGEKPFCLLSSPVPDEPPAAPEGALPDGRVAEDPSGDIRRAWYADPTDRYGHGVLGDRIEGGSLAVIDADGNPHLFRLPRTHVFEDITPRIADLDGDGRNEVVTIRSGLASGAAIALYGLRDGQLVQLAETPAIGRPNRWLNIAAILPGEGRDRIVYAVRTPHIAGTLFSVAWDGRGLAMKTEIATDVSNHVIGSREQGLAWGGVVEKEHPAILVLPSQDRRKLRFAFSSHADIRLPGAIDKAIVEKDGWLVTATENGRLLVIRR</sequence>
<reference evidence="3 4" key="1">
    <citation type="submission" date="2017-10" db="EMBL/GenBank/DDBJ databases">
        <title>Sedimentibacterium mangrovi gen. nov., sp. nov., a novel member of family Phyllobacteriacea isolated from mangrove sediment.</title>
        <authorList>
            <person name="Liao H."/>
            <person name="Tian Y."/>
        </authorList>
    </citation>
    <scope>NUCLEOTIDE SEQUENCE [LARGE SCALE GENOMIC DNA]</scope>
    <source>
        <strain evidence="3 4">X9-2-2</strain>
    </source>
</reference>
<feature type="chain" id="PRO_5013713165" evidence="2">
    <location>
        <begin position="21"/>
        <end position="320"/>
    </location>
</feature>
<evidence type="ECO:0000256" key="2">
    <source>
        <dbReference type="SAM" id="SignalP"/>
    </source>
</evidence>
<proteinExistence type="predicted"/>
<keyword evidence="4" id="KW-1185">Reference proteome</keyword>
<evidence type="ECO:0000256" key="1">
    <source>
        <dbReference type="SAM" id="MobiDB-lite"/>
    </source>
</evidence>
<dbReference type="Proteomes" id="UP000221168">
    <property type="component" value="Unassembled WGS sequence"/>
</dbReference>
<comment type="caution">
    <text evidence="3">The sequence shown here is derived from an EMBL/GenBank/DDBJ whole genome shotgun (WGS) entry which is preliminary data.</text>
</comment>
<feature type="region of interest" description="Disordered" evidence="1">
    <location>
        <begin position="67"/>
        <end position="86"/>
    </location>
</feature>
<name>A0A2G1QNR4_9HYPH</name>
<keyword evidence="2" id="KW-0732">Signal</keyword>